<accession>A0A2P2PLH6</accession>
<keyword evidence="1" id="KW-1133">Transmembrane helix</keyword>
<dbReference type="AlphaFoldDB" id="A0A2P2PLH6"/>
<keyword evidence="1" id="KW-0472">Membrane</keyword>
<name>A0A2P2PLH6_RHIMU</name>
<reference evidence="2" key="1">
    <citation type="submission" date="2018-02" db="EMBL/GenBank/DDBJ databases">
        <title>Rhizophora mucronata_Transcriptome.</title>
        <authorList>
            <person name="Meera S.P."/>
            <person name="Sreeshan A."/>
            <person name="Augustine A."/>
        </authorList>
    </citation>
    <scope>NUCLEOTIDE SEQUENCE</scope>
    <source>
        <tissue evidence="2">Leaf</tissue>
    </source>
</reference>
<dbReference type="EMBL" id="GGEC01075136">
    <property type="protein sequence ID" value="MBX55620.1"/>
    <property type="molecule type" value="Transcribed_RNA"/>
</dbReference>
<proteinExistence type="predicted"/>
<evidence type="ECO:0000313" key="2">
    <source>
        <dbReference type="EMBL" id="MBX55620.1"/>
    </source>
</evidence>
<sequence>MALRRRMKSCQDHGDALDHFSFYFSFFIFLGSWERLLFNLKKQLA</sequence>
<organism evidence="2">
    <name type="scientific">Rhizophora mucronata</name>
    <name type="common">Asiatic mangrove</name>
    <dbReference type="NCBI Taxonomy" id="61149"/>
    <lineage>
        <taxon>Eukaryota</taxon>
        <taxon>Viridiplantae</taxon>
        <taxon>Streptophyta</taxon>
        <taxon>Embryophyta</taxon>
        <taxon>Tracheophyta</taxon>
        <taxon>Spermatophyta</taxon>
        <taxon>Magnoliopsida</taxon>
        <taxon>eudicotyledons</taxon>
        <taxon>Gunneridae</taxon>
        <taxon>Pentapetalae</taxon>
        <taxon>rosids</taxon>
        <taxon>fabids</taxon>
        <taxon>Malpighiales</taxon>
        <taxon>Rhizophoraceae</taxon>
        <taxon>Rhizophora</taxon>
    </lineage>
</organism>
<evidence type="ECO:0000256" key="1">
    <source>
        <dbReference type="SAM" id="Phobius"/>
    </source>
</evidence>
<protein>
    <submittedName>
        <fullName evidence="2">Uncharacterized protein</fullName>
    </submittedName>
</protein>
<keyword evidence="1" id="KW-0812">Transmembrane</keyword>
<feature type="transmembrane region" description="Helical" evidence="1">
    <location>
        <begin position="20"/>
        <end position="38"/>
    </location>
</feature>